<accession>A0A0B7B5J7</accession>
<dbReference type="PANTHER" id="PTHR12131">
    <property type="entry name" value="ATP-DEPENDENT RNA AND DNA HELICASE"/>
    <property type="match status" value="1"/>
</dbReference>
<keyword evidence="2" id="KW-0378">Hydrolase</keyword>
<keyword evidence="3" id="KW-0347">Helicase</keyword>
<dbReference type="Gene3D" id="3.40.50.300">
    <property type="entry name" value="P-loop containing nucleotide triphosphate hydrolases"/>
    <property type="match status" value="1"/>
</dbReference>
<comment type="catalytic activity">
    <reaction evidence="5">
        <text>ATP + H2O = ADP + phosphate + H(+)</text>
        <dbReference type="Rhea" id="RHEA:13065"/>
        <dbReference type="ChEBI" id="CHEBI:15377"/>
        <dbReference type="ChEBI" id="CHEBI:15378"/>
        <dbReference type="ChEBI" id="CHEBI:30616"/>
        <dbReference type="ChEBI" id="CHEBI:43474"/>
        <dbReference type="ChEBI" id="CHEBI:456216"/>
        <dbReference type="EC" id="3.6.4.13"/>
    </reaction>
</comment>
<dbReference type="GO" id="GO:0000965">
    <property type="term" value="P:mitochondrial RNA 3'-end processing"/>
    <property type="evidence" value="ECO:0007669"/>
    <property type="project" value="TreeGrafter"/>
</dbReference>
<dbReference type="Gene3D" id="1.10.1740.140">
    <property type="match status" value="1"/>
</dbReference>
<keyword evidence="1" id="KW-0547">Nucleotide-binding</keyword>
<dbReference type="InterPro" id="IPR055206">
    <property type="entry name" value="DEXQc_SUV3"/>
</dbReference>
<dbReference type="GO" id="GO:0005524">
    <property type="term" value="F:ATP binding"/>
    <property type="evidence" value="ECO:0007669"/>
    <property type="project" value="UniProtKB-KW"/>
</dbReference>
<dbReference type="Pfam" id="PF18114">
    <property type="entry name" value="Suv3_N"/>
    <property type="match status" value="1"/>
</dbReference>
<evidence type="ECO:0000256" key="3">
    <source>
        <dbReference type="ARBA" id="ARBA00022806"/>
    </source>
</evidence>
<dbReference type="AlphaFoldDB" id="A0A0B7B5J7"/>
<dbReference type="EMBL" id="HACG01040505">
    <property type="protein sequence ID" value="CEK87370.1"/>
    <property type="molecule type" value="Transcribed_RNA"/>
</dbReference>
<feature type="domain" description="Suv3 N-terminal" evidence="6">
    <location>
        <begin position="55"/>
        <end position="172"/>
    </location>
</feature>
<dbReference type="Pfam" id="PF22527">
    <property type="entry name" value="DEXQc_Suv3"/>
    <property type="match status" value="1"/>
</dbReference>
<feature type="domain" description="ATP-dependent RNA helicase SUV3 DEXQ-box helicase" evidence="7">
    <location>
        <begin position="181"/>
        <end position="254"/>
    </location>
</feature>
<dbReference type="InterPro" id="IPR050699">
    <property type="entry name" value="RNA-DNA_Helicase"/>
</dbReference>
<dbReference type="GO" id="GO:0003724">
    <property type="term" value="F:RNA helicase activity"/>
    <property type="evidence" value="ECO:0007669"/>
    <property type="project" value="UniProtKB-EC"/>
</dbReference>
<dbReference type="InterPro" id="IPR041453">
    <property type="entry name" value="Suv3_N"/>
</dbReference>
<sequence length="261" mass="29897">MALRIPVTVLKHHSDALGYIQRLLKYLPLSTAMSQHAFICRRHKSRKSKGSLSSVIQPLTVQPASKNADDINIGEELTGSIEKEHLLRSLKDFHSDEKIKNLALENGLDNNLFYKAFLSFRKFCIESKQLPVDLHIVFSDILQGSGHVHDIFPYFLRHSYEIFPHLEAMDDLKQISDLRFPANWYPEARSIQRKFIFHAGPTNSGKTYHALERFVSAKSGIYCGPLKLLASEVYHKSNDSGTSCDLVTGEERRFIRRWITI</sequence>
<proteinExistence type="predicted"/>
<reference evidence="8" key="1">
    <citation type="submission" date="2014-12" db="EMBL/GenBank/DDBJ databases">
        <title>Insight into the proteome of Arion vulgaris.</title>
        <authorList>
            <person name="Aradska J."/>
            <person name="Bulat T."/>
            <person name="Smidak R."/>
            <person name="Sarate P."/>
            <person name="Gangsoo J."/>
            <person name="Sialana F."/>
            <person name="Bilban M."/>
            <person name="Lubec G."/>
        </authorList>
    </citation>
    <scope>NUCLEOTIDE SEQUENCE</scope>
    <source>
        <tissue evidence="8">Skin</tissue>
    </source>
</reference>
<dbReference type="PANTHER" id="PTHR12131:SF1">
    <property type="entry name" value="ATP-DEPENDENT RNA HELICASE SUPV3L1, MITOCHONDRIAL-RELATED"/>
    <property type="match status" value="1"/>
</dbReference>
<evidence type="ECO:0000256" key="1">
    <source>
        <dbReference type="ARBA" id="ARBA00022741"/>
    </source>
</evidence>
<evidence type="ECO:0000256" key="5">
    <source>
        <dbReference type="ARBA" id="ARBA00047984"/>
    </source>
</evidence>
<evidence type="ECO:0000256" key="4">
    <source>
        <dbReference type="ARBA" id="ARBA00022840"/>
    </source>
</evidence>
<dbReference type="GO" id="GO:0016787">
    <property type="term" value="F:hydrolase activity"/>
    <property type="evidence" value="ECO:0007669"/>
    <property type="project" value="UniProtKB-KW"/>
</dbReference>
<evidence type="ECO:0000259" key="6">
    <source>
        <dbReference type="Pfam" id="PF18114"/>
    </source>
</evidence>
<keyword evidence="4" id="KW-0067">ATP-binding</keyword>
<name>A0A0B7B5J7_9EUPU</name>
<evidence type="ECO:0000313" key="8">
    <source>
        <dbReference type="EMBL" id="CEK87370.1"/>
    </source>
</evidence>
<dbReference type="InterPro" id="IPR027417">
    <property type="entry name" value="P-loop_NTPase"/>
</dbReference>
<organism evidence="8">
    <name type="scientific">Arion vulgaris</name>
    <dbReference type="NCBI Taxonomy" id="1028688"/>
    <lineage>
        <taxon>Eukaryota</taxon>
        <taxon>Metazoa</taxon>
        <taxon>Spiralia</taxon>
        <taxon>Lophotrochozoa</taxon>
        <taxon>Mollusca</taxon>
        <taxon>Gastropoda</taxon>
        <taxon>Heterobranchia</taxon>
        <taxon>Euthyneura</taxon>
        <taxon>Panpulmonata</taxon>
        <taxon>Eupulmonata</taxon>
        <taxon>Stylommatophora</taxon>
        <taxon>Helicina</taxon>
        <taxon>Arionoidea</taxon>
        <taxon>Arionidae</taxon>
        <taxon>Arion</taxon>
    </lineage>
</organism>
<protein>
    <submittedName>
        <fullName evidence="8">Uncharacterized protein</fullName>
    </submittedName>
</protein>
<evidence type="ECO:0000259" key="7">
    <source>
        <dbReference type="Pfam" id="PF22527"/>
    </source>
</evidence>
<gene>
    <name evidence="8" type="primary">ORF158816</name>
</gene>
<evidence type="ECO:0000256" key="2">
    <source>
        <dbReference type="ARBA" id="ARBA00022801"/>
    </source>
</evidence>
<dbReference type="GO" id="GO:0045025">
    <property type="term" value="C:mitochondrial degradosome"/>
    <property type="evidence" value="ECO:0007669"/>
    <property type="project" value="TreeGrafter"/>
</dbReference>